<keyword evidence="4" id="KW-1185">Reference proteome</keyword>
<reference evidence="3 4" key="1">
    <citation type="journal article" date="2011" name="Cell">
        <title>The monarch butterfly genome yields insights into long-distance migration.</title>
        <authorList>
            <person name="Zhan S."/>
            <person name="Merlin C."/>
            <person name="Boore J.L."/>
            <person name="Reppert S.M."/>
        </authorList>
    </citation>
    <scope>NUCLEOTIDE SEQUENCE [LARGE SCALE GENOMIC DNA]</scope>
    <source>
        <strain evidence="3">F-2</strain>
    </source>
</reference>
<dbReference type="Proteomes" id="UP000007151">
    <property type="component" value="Unassembled WGS sequence"/>
</dbReference>
<evidence type="ECO:0000313" key="3">
    <source>
        <dbReference type="EMBL" id="OWR43880.1"/>
    </source>
</evidence>
<feature type="compositionally biased region" description="Basic and acidic residues" evidence="1">
    <location>
        <begin position="61"/>
        <end position="141"/>
    </location>
</feature>
<feature type="non-terminal residue" evidence="3">
    <location>
        <position position="362"/>
    </location>
</feature>
<protein>
    <submittedName>
        <fullName evidence="3">Uncharacterized protein</fullName>
    </submittedName>
</protein>
<feature type="compositionally biased region" description="Acidic residues" evidence="1">
    <location>
        <begin position="45"/>
        <end position="57"/>
    </location>
</feature>
<dbReference type="KEGG" id="dpl:KGM_216047A"/>
<evidence type="ECO:0000256" key="1">
    <source>
        <dbReference type="SAM" id="MobiDB-lite"/>
    </source>
</evidence>
<feature type="chain" id="PRO_5013188360" evidence="2">
    <location>
        <begin position="18"/>
        <end position="362"/>
    </location>
</feature>
<evidence type="ECO:0000313" key="4">
    <source>
        <dbReference type="Proteomes" id="UP000007151"/>
    </source>
</evidence>
<comment type="caution">
    <text evidence="3">The sequence shown here is derived from an EMBL/GenBank/DDBJ whole genome shotgun (WGS) entry which is preliminary data.</text>
</comment>
<gene>
    <name evidence="3" type="ORF">KGM_216047A</name>
</gene>
<dbReference type="AlphaFoldDB" id="A0A212EQV7"/>
<accession>A0A212EQV7</accession>
<feature type="compositionally biased region" description="Low complexity" evidence="1">
    <location>
        <begin position="333"/>
        <end position="346"/>
    </location>
</feature>
<keyword evidence="2" id="KW-0732">Signal</keyword>
<evidence type="ECO:0000256" key="2">
    <source>
        <dbReference type="SAM" id="SignalP"/>
    </source>
</evidence>
<dbReference type="InParanoid" id="A0A212EQV7"/>
<feature type="region of interest" description="Disordered" evidence="1">
    <location>
        <begin position="32"/>
        <end position="141"/>
    </location>
</feature>
<name>A0A212EQV7_DANPL</name>
<proteinExistence type="predicted"/>
<organism evidence="3 4">
    <name type="scientific">Danaus plexippus plexippus</name>
    <dbReference type="NCBI Taxonomy" id="278856"/>
    <lineage>
        <taxon>Eukaryota</taxon>
        <taxon>Metazoa</taxon>
        <taxon>Ecdysozoa</taxon>
        <taxon>Arthropoda</taxon>
        <taxon>Hexapoda</taxon>
        <taxon>Insecta</taxon>
        <taxon>Pterygota</taxon>
        <taxon>Neoptera</taxon>
        <taxon>Endopterygota</taxon>
        <taxon>Lepidoptera</taxon>
        <taxon>Glossata</taxon>
        <taxon>Ditrysia</taxon>
        <taxon>Papilionoidea</taxon>
        <taxon>Nymphalidae</taxon>
        <taxon>Danainae</taxon>
        <taxon>Danaini</taxon>
        <taxon>Danaina</taxon>
        <taxon>Danaus</taxon>
        <taxon>Danaus</taxon>
    </lineage>
</organism>
<dbReference type="EMBL" id="AGBW02013199">
    <property type="protein sequence ID" value="OWR43880.1"/>
    <property type="molecule type" value="Genomic_DNA"/>
</dbReference>
<sequence length="362" mass="41820">MRITVFILFMGLCLVSAKYLRYEPSDSNLLLRYKRSDSDESVTSIDDDDGDDDEDTGENNSLEKKLKELEIKKREKEEKEKRKQEEKQRKLEEKKAKEQRKAEEKKEKEERKRQQKLEKEEEKRQKLLEKEQEDNKKRVEKKRKEIEKIRQELNQDSEGDNFLNTEEESSIELSDIWRHHIYVKYGLTLSSTQLEKQAALRRYLQEELGLSPNSTETERRDAIIKLIQTKIQENARASNGNSQLNNQLLSHLNAISIQKFKLKLDKDIEKLNNKSSVLSNVNLTWASEAKQQLDGKRTLLQTIAQYLSSVIPNWLAGRPSITASTNATVEQSLDNNGLNGNGSENLTPSPIGNVNDNTVSAS</sequence>
<feature type="region of interest" description="Disordered" evidence="1">
    <location>
        <begin position="332"/>
        <end position="362"/>
    </location>
</feature>
<feature type="compositionally biased region" description="Polar residues" evidence="1">
    <location>
        <begin position="347"/>
        <end position="362"/>
    </location>
</feature>
<feature type="signal peptide" evidence="2">
    <location>
        <begin position="1"/>
        <end position="17"/>
    </location>
</feature>